<evidence type="ECO:0000313" key="2">
    <source>
        <dbReference type="WBParaSite" id="ES5_v2.g14792.t1"/>
    </source>
</evidence>
<proteinExistence type="predicted"/>
<name>A0AC34FCE9_9BILA</name>
<reference evidence="2" key="1">
    <citation type="submission" date="2022-11" db="UniProtKB">
        <authorList>
            <consortium name="WormBaseParasite"/>
        </authorList>
    </citation>
    <scope>IDENTIFICATION</scope>
</reference>
<evidence type="ECO:0000313" key="1">
    <source>
        <dbReference type="Proteomes" id="UP000887579"/>
    </source>
</evidence>
<protein>
    <submittedName>
        <fullName evidence="2">Uncharacterized protein</fullName>
    </submittedName>
</protein>
<dbReference type="WBParaSite" id="ES5_v2.g14792.t1">
    <property type="protein sequence ID" value="ES5_v2.g14792.t1"/>
    <property type="gene ID" value="ES5_v2.g14792"/>
</dbReference>
<dbReference type="Proteomes" id="UP000887579">
    <property type="component" value="Unplaced"/>
</dbReference>
<organism evidence="1 2">
    <name type="scientific">Panagrolaimus sp. ES5</name>
    <dbReference type="NCBI Taxonomy" id="591445"/>
    <lineage>
        <taxon>Eukaryota</taxon>
        <taxon>Metazoa</taxon>
        <taxon>Ecdysozoa</taxon>
        <taxon>Nematoda</taxon>
        <taxon>Chromadorea</taxon>
        <taxon>Rhabditida</taxon>
        <taxon>Tylenchina</taxon>
        <taxon>Panagrolaimomorpha</taxon>
        <taxon>Panagrolaimoidea</taxon>
        <taxon>Panagrolaimidae</taxon>
        <taxon>Panagrolaimus</taxon>
    </lineage>
</organism>
<sequence>MFSKIGFIVFLVFIIIKNESFVVAASLIPPEPTQIIRTQVTTFSYGGFGQVQTIQQISKRSISSSDRLTRFRRTAAQDSEFFKNDPDPFAMPEVETYPVEDFKSSNGNSDDINQQDPRVQEVDVVGWFE</sequence>
<accession>A0AC34FCE9</accession>